<protein>
    <submittedName>
        <fullName evidence="2">Uncharacterized protein</fullName>
    </submittedName>
</protein>
<proteinExistence type="predicted"/>
<keyword evidence="1" id="KW-0812">Transmembrane</keyword>
<keyword evidence="1" id="KW-1133">Transmembrane helix</keyword>
<name>A0A1I6PQF2_9RHOB</name>
<gene>
    <name evidence="2" type="ORF">SAMN04488040_0286</name>
</gene>
<evidence type="ECO:0000256" key="1">
    <source>
        <dbReference type="SAM" id="Phobius"/>
    </source>
</evidence>
<keyword evidence="3" id="KW-1185">Reference proteome</keyword>
<evidence type="ECO:0000313" key="3">
    <source>
        <dbReference type="Proteomes" id="UP000199239"/>
    </source>
</evidence>
<dbReference type="EMBL" id="FPAJ01000001">
    <property type="protein sequence ID" value="SFS42439.1"/>
    <property type="molecule type" value="Genomic_DNA"/>
</dbReference>
<sequence length="53" mass="5799">MNRILALFAFATLAAFLLILAVKVPSPDLVIIVVVTLAFVAYDFTTSSKNKRD</sequence>
<accession>A0A1I6PQF2</accession>
<dbReference type="STRING" id="394264.SAMN04488040_0286"/>
<feature type="transmembrane region" description="Helical" evidence="1">
    <location>
        <begin position="31"/>
        <end position="48"/>
    </location>
</feature>
<reference evidence="3" key="1">
    <citation type="submission" date="2016-10" db="EMBL/GenBank/DDBJ databases">
        <authorList>
            <person name="Varghese N."/>
            <person name="Submissions S."/>
        </authorList>
    </citation>
    <scope>NUCLEOTIDE SEQUENCE [LARGE SCALE GENOMIC DNA]</scope>
    <source>
        <strain evidence="3">DSM 23422</strain>
    </source>
</reference>
<keyword evidence="1" id="KW-0472">Membrane</keyword>
<organism evidence="2 3">
    <name type="scientific">Sulfitobacter marinus</name>
    <dbReference type="NCBI Taxonomy" id="394264"/>
    <lineage>
        <taxon>Bacteria</taxon>
        <taxon>Pseudomonadati</taxon>
        <taxon>Pseudomonadota</taxon>
        <taxon>Alphaproteobacteria</taxon>
        <taxon>Rhodobacterales</taxon>
        <taxon>Roseobacteraceae</taxon>
        <taxon>Sulfitobacter</taxon>
    </lineage>
</organism>
<dbReference type="RefSeq" id="WP_175498459.1">
    <property type="nucleotide sequence ID" value="NZ_FPAJ01000001.1"/>
</dbReference>
<dbReference type="AlphaFoldDB" id="A0A1I6PQF2"/>
<evidence type="ECO:0000313" key="2">
    <source>
        <dbReference type="EMBL" id="SFS42439.1"/>
    </source>
</evidence>
<dbReference type="Proteomes" id="UP000199239">
    <property type="component" value="Unassembled WGS sequence"/>
</dbReference>